<evidence type="ECO:0000313" key="2">
    <source>
        <dbReference type="EMBL" id="MFC3690335.1"/>
    </source>
</evidence>
<keyword evidence="1" id="KW-1133">Transmembrane helix</keyword>
<keyword evidence="1" id="KW-0812">Transmembrane</keyword>
<evidence type="ECO:0000256" key="1">
    <source>
        <dbReference type="SAM" id="Phobius"/>
    </source>
</evidence>
<dbReference type="EMBL" id="JBHRWW010000021">
    <property type="protein sequence ID" value="MFC3690335.1"/>
    <property type="molecule type" value="Genomic_DNA"/>
</dbReference>
<gene>
    <name evidence="2" type="ORF">ACFOLH_18460</name>
</gene>
<reference evidence="3" key="1">
    <citation type="journal article" date="2019" name="Int. J. Syst. Evol. Microbiol.">
        <title>The Global Catalogue of Microorganisms (GCM) 10K type strain sequencing project: providing services to taxonomists for standard genome sequencing and annotation.</title>
        <authorList>
            <consortium name="The Broad Institute Genomics Platform"/>
            <consortium name="The Broad Institute Genome Sequencing Center for Infectious Disease"/>
            <person name="Wu L."/>
            <person name="Ma J."/>
        </authorList>
    </citation>
    <scope>NUCLEOTIDE SEQUENCE [LARGE SCALE GENOMIC DNA]</scope>
    <source>
        <strain evidence="3">NCAIM B.02333</strain>
    </source>
</reference>
<comment type="caution">
    <text evidence="2">The sequence shown here is derived from an EMBL/GenBank/DDBJ whole genome shotgun (WGS) entry which is preliminary data.</text>
</comment>
<accession>A0ABV7WKD5</accession>
<feature type="transmembrane region" description="Helical" evidence="1">
    <location>
        <begin position="49"/>
        <end position="67"/>
    </location>
</feature>
<proteinExistence type="predicted"/>
<keyword evidence="3" id="KW-1185">Reference proteome</keyword>
<organism evidence="2 3">
    <name type="scientific">Aquipuribacter hungaricus</name>
    <dbReference type="NCBI Taxonomy" id="545624"/>
    <lineage>
        <taxon>Bacteria</taxon>
        <taxon>Bacillati</taxon>
        <taxon>Actinomycetota</taxon>
        <taxon>Actinomycetes</taxon>
        <taxon>Micrococcales</taxon>
        <taxon>Intrasporangiaceae</taxon>
        <taxon>Aquipuribacter</taxon>
    </lineage>
</organism>
<name>A0ABV7WKD5_9MICO</name>
<dbReference type="RefSeq" id="WP_340290521.1">
    <property type="nucleotide sequence ID" value="NZ_JBBEOI010000019.1"/>
</dbReference>
<sequence>MTGARMVNPSRRMRRRDVAFWGVCLLWLGIAAFGSHIEAATGVPLGSGSWLALAVFAVYTGVTYFVLPHLESEEAAERALDRHALPAQEAETVEKALARVAARRAQPPPGGAPTS</sequence>
<keyword evidence="1" id="KW-0472">Membrane</keyword>
<evidence type="ECO:0000313" key="3">
    <source>
        <dbReference type="Proteomes" id="UP001595685"/>
    </source>
</evidence>
<protein>
    <submittedName>
        <fullName evidence="2">Uncharacterized protein</fullName>
    </submittedName>
</protein>
<dbReference type="Proteomes" id="UP001595685">
    <property type="component" value="Unassembled WGS sequence"/>
</dbReference>